<evidence type="ECO:0008006" key="2">
    <source>
        <dbReference type="Google" id="ProtNLM"/>
    </source>
</evidence>
<dbReference type="PANTHER" id="PTHR39332:SF7">
    <property type="entry name" value="SRPBCC FAMILY PROTEIN"/>
    <property type="match status" value="1"/>
</dbReference>
<dbReference type="PANTHER" id="PTHR39332">
    <property type="entry name" value="BLL4707 PROTEIN"/>
    <property type="match status" value="1"/>
</dbReference>
<dbReference type="Pfam" id="PF10604">
    <property type="entry name" value="Polyketide_cyc2"/>
    <property type="match status" value="1"/>
</dbReference>
<organism evidence="1">
    <name type="scientific">hydrothermal vent metagenome</name>
    <dbReference type="NCBI Taxonomy" id="652676"/>
    <lineage>
        <taxon>unclassified sequences</taxon>
        <taxon>metagenomes</taxon>
        <taxon>ecological metagenomes</taxon>
    </lineage>
</organism>
<evidence type="ECO:0000313" key="1">
    <source>
        <dbReference type="EMBL" id="VAV95651.1"/>
    </source>
</evidence>
<dbReference type="AlphaFoldDB" id="A0A3B0RX93"/>
<dbReference type="SUPFAM" id="SSF55961">
    <property type="entry name" value="Bet v1-like"/>
    <property type="match status" value="1"/>
</dbReference>
<gene>
    <name evidence="1" type="ORF">MNBD_ACTINO02-2185</name>
</gene>
<proteinExistence type="predicted"/>
<name>A0A3B0RX93_9ZZZZ</name>
<reference evidence="1" key="1">
    <citation type="submission" date="2018-06" db="EMBL/GenBank/DDBJ databases">
        <authorList>
            <person name="Zhirakovskaya E."/>
        </authorList>
    </citation>
    <scope>NUCLEOTIDE SEQUENCE</scope>
</reference>
<dbReference type="InterPro" id="IPR023393">
    <property type="entry name" value="START-like_dom_sf"/>
</dbReference>
<dbReference type="EMBL" id="UOEK01000081">
    <property type="protein sequence ID" value="VAV95651.1"/>
    <property type="molecule type" value="Genomic_DNA"/>
</dbReference>
<protein>
    <recommendedName>
        <fullName evidence="2">XoxI</fullName>
    </recommendedName>
</protein>
<dbReference type="Gene3D" id="3.30.530.20">
    <property type="match status" value="1"/>
</dbReference>
<dbReference type="CDD" id="cd07821">
    <property type="entry name" value="PYR_PYL_RCAR_like"/>
    <property type="match status" value="1"/>
</dbReference>
<sequence length="129" mass="14348">MAVFQESIHIDRSPAEVWEVIGDVGNINVWLPFITEAEMDGDYRNCQAGSNGGLRERILSVDDTTMRTEYTILEAPMPIEFIHAGIQVSQDNGGSCVVWDTTVTPDELVEMFVPIYQEGLANLKSQLEA</sequence>
<dbReference type="InterPro" id="IPR019587">
    <property type="entry name" value="Polyketide_cyclase/dehydratase"/>
</dbReference>
<accession>A0A3B0RX93</accession>